<dbReference type="GO" id="GO:0016757">
    <property type="term" value="F:glycosyltransferase activity"/>
    <property type="evidence" value="ECO:0007669"/>
    <property type="project" value="UniProtKB-KW"/>
</dbReference>
<dbReference type="RefSeq" id="WP_283217746.1">
    <property type="nucleotide sequence ID" value="NZ_LGFD01000029.1"/>
</dbReference>
<dbReference type="AlphaFoldDB" id="A0A101EKW7"/>
<dbReference type="CDD" id="cd04186">
    <property type="entry name" value="GT_2_like_c"/>
    <property type="match status" value="1"/>
</dbReference>
<dbReference type="PATRIC" id="fig|172049.5.peg.569"/>
<reference evidence="6" key="1">
    <citation type="journal article" date="2015" name="MBio">
        <title>Genome-Resolved Metagenomic Analysis Reveals Roles for Candidate Phyla and Other Microbial Community Members in Biogeochemical Transformations in Oil Reservoirs.</title>
        <authorList>
            <person name="Hu P."/>
            <person name="Tom L."/>
            <person name="Singh A."/>
            <person name="Thomas B.C."/>
            <person name="Baker B.J."/>
            <person name="Piceno Y.M."/>
            <person name="Andersen G.L."/>
            <person name="Banfield J.F."/>
        </authorList>
    </citation>
    <scope>NUCLEOTIDE SEQUENCE [LARGE SCALE GENOMIC DNA]</scope>
</reference>
<evidence type="ECO:0000256" key="3">
    <source>
        <dbReference type="ARBA" id="ARBA00022679"/>
    </source>
</evidence>
<evidence type="ECO:0000256" key="2">
    <source>
        <dbReference type="ARBA" id="ARBA00022676"/>
    </source>
</evidence>
<dbReference type="Gene3D" id="3.90.550.10">
    <property type="entry name" value="Spore Coat Polysaccharide Biosynthesis Protein SpsA, Chain A"/>
    <property type="match status" value="1"/>
</dbReference>
<dbReference type="EMBL" id="LGFD01000029">
    <property type="protein sequence ID" value="KUK17262.1"/>
    <property type="molecule type" value="Genomic_DNA"/>
</dbReference>
<organism evidence="5 6">
    <name type="scientific">Thermococcus sibiricus</name>
    <dbReference type="NCBI Taxonomy" id="172049"/>
    <lineage>
        <taxon>Archaea</taxon>
        <taxon>Methanobacteriati</taxon>
        <taxon>Methanobacteriota</taxon>
        <taxon>Thermococci</taxon>
        <taxon>Thermococcales</taxon>
        <taxon>Thermococcaceae</taxon>
        <taxon>Thermococcus</taxon>
    </lineage>
</organism>
<keyword evidence="2" id="KW-0328">Glycosyltransferase</keyword>
<evidence type="ECO:0000256" key="1">
    <source>
        <dbReference type="ARBA" id="ARBA00006739"/>
    </source>
</evidence>
<dbReference type="PANTHER" id="PTHR43179">
    <property type="entry name" value="RHAMNOSYLTRANSFERASE WBBL"/>
    <property type="match status" value="1"/>
</dbReference>
<evidence type="ECO:0000313" key="5">
    <source>
        <dbReference type="EMBL" id="KUK17262.1"/>
    </source>
</evidence>
<dbReference type="SUPFAM" id="SSF53448">
    <property type="entry name" value="Nucleotide-diphospho-sugar transferases"/>
    <property type="match status" value="1"/>
</dbReference>
<evidence type="ECO:0000259" key="4">
    <source>
        <dbReference type="Pfam" id="PF00535"/>
    </source>
</evidence>
<dbReference type="InterPro" id="IPR029044">
    <property type="entry name" value="Nucleotide-diphossugar_trans"/>
</dbReference>
<evidence type="ECO:0000313" key="6">
    <source>
        <dbReference type="Proteomes" id="UP000053911"/>
    </source>
</evidence>
<dbReference type="Pfam" id="PF00535">
    <property type="entry name" value="Glycos_transf_2"/>
    <property type="match status" value="1"/>
</dbReference>
<dbReference type="PANTHER" id="PTHR43179:SF12">
    <property type="entry name" value="GALACTOFURANOSYLTRANSFERASE GLFT2"/>
    <property type="match status" value="1"/>
</dbReference>
<comment type="similarity">
    <text evidence="1">Belongs to the glycosyltransferase 2 family.</text>
</comment>
<keyword evidence="3 5" id="KW-0808">Transferase</keyword>
<proteinExistence type="inferred from homology"/>
<comment type="caution">
    <text evidence="5">The sequence shown here is derived from an EMBL/GenBank/DDBJ whole genome shotgun (WGS) entry which is preliminary data.</text>
</comment>
<gene>
    <name evidence="5" type="ORF">XD54_1431</name>
</gene>
<feature type="domain" description="Glycosyltransferase 2-like" evidence="4">
    <location>
        <begin position="7"/>
        <end position="62"/>
    </location>
</feature>
<sequence length="326" mass="38479">MRAPRVSIIILNWNGWKDTIECLESVYRITYPNYDVIVVDNGSQDDSVQKIKEYAEGKIRVNSKFFEYNPENKPIKVFEVSEEDAKRGRFNKPLYEKYDVDRRMILIKNKKNYGFAGGNNVGIKFALSVLNPDYVLLLNNDVIVDRDFLNTMLSVCKKNDKIGIVGLKSYTYRTNKLRRLPKAIGVLEPNVIETEYVEGSCFLIKSDVLRDVGLFDTRYFLYYEETDLCARARREGYRVVFVLNSRIWHKVGASRPSTTFIYFITRNWFLFVQKNYSKTRLILSFGYYMTITVPRRVYTYLIKHRSREEFKSFLRGFLEGLRFFGF</sequence>
<dbReference type="Pfam" id="PF13641">
    <property type="entry name" value="Glyco_tranf_2_3"/>
    <property type="match status" value="1"/>
</dbReference>
<protein>
    <submittedName>
        <fullName evidence="5">Glycosyltransferase</fullName>
    </submittedName>
</protein>
<name>A0A101EKW7_9EURY</name>
<dbReference type="Proteomes" id="UP000053911">
    <property type="component" value="Unassembled WGS sequence"/>
</dbReference>
<accession>A0A101EKW7</accession>
<dbReference type="InterPro" id="IPR001173">
    <property type="entry name" value="Glyco_trans_2-like"/>
</dbReference>